<protein>
    <submittedName>
        <fullName evidence="1">Putative secreted protein</fullName>
    </submittedName>
</protein>
<accession>A0A2M4B6M2</accession>
<dbReference type="AlphaFoldDB" id="A0A2M4B6M2"/>
<proteinExistence type="predicted"/>
<organism evidence="1">
    <name type="scientific">Anopheles triannulatus</name>
    <dbReference type="NCBI Taxonomy" id="58253"/>
    <lineage>
        <taxon>Eukaryota</taxon>
        <taxon>Metazoa</taxon>
        <taxon>Ecdysozoa</taxon>
        <taxon>Arthropoda</taxon>
        <taxon>Hexapoda</taxon>
        <taxon>Insecta</taxon>
        <taxon>Pterygota</taxon>
        <taxon>Neoptera</taxon>
        <taxon>Endopterygota</taxon>
        <taxon>Diptera</taxon>
        <taxon>Nematocera</taxon>
        <taxon>Culicoidea</taxon>
        <taxon>Culicidae</taxon>
        <taxon>Anophelinae</taxon>
        <taxon>Anopheles</taxon>
    </lineage>
</organism>
<dbReference type="EMBL" id="GGFK01015378">
    <property type="protein sequence ID" value="MBW48699.1"/>
    <property type="molecule type" value="Transcribed_RNA"/>
</dbReference>
<sequence>MDTLFLFPVPCESIFDSSWPLLVAMIIVFDTAMTWVHGTGDYLMTIAVSQVNSWEERERGVNQMLFGQNSHHYHGSVMIRNWIAIGIRKPPLADRVRRLVSIFSIFLTHLDLPYDVDLILLCVI</sequence>
<evidence type="ECO:0000313" key="1">
    <source>
        <dbReference type="EMBL" id="MBW48699.1"/>
    </source>
</evidence>
<name>A0A2M4B6M2_9DIPT</name>
<reference evidence="1" key="1">
    <citation type="submission" date="2018-01" db="EMBL/GenBank/DDBJ databases">
        <title>An insight into the sialome of Amazonian anophelines.</title>
        <authorList>
            <person name="Ribeiro J.M."/>
            <person name="Scarpassa V."/>
            <person name="Calvo E."/>
        </authorList>
    </citation>
    <scope>NUCLEOTIDE SEQUENCE</scope>
    <source>
        <tissue evidence="1">Salivary glands</tissue>
    </source>
</reference>